<organism evidence="2 3">
    <name type="scientific">Heterodermia speciosa</name>
    <dbReference type="NCBI Taxonomy" id="116794"/>
    <lineage>
        <taxon>Eukaryota</taxon>
        <taxon>Fungi</taxon>
        <taxon>Dikarya</taxon>
        <taxon>Ascomycota</taxon>
        <taxon>Pezizomycotina</taxon>
        <taxon>Lecanoromycetes</taxon>
        <taxon>OSLEUM clade</taxon>
        <taxon>Lecanoromycetidae</taxon>
        <taxon>Caliciales</taxon>
        <taxon>Physciaceae</taxon>
        <taxon>Heterodermia</taxon>
    </lineage>
</organism>
<gene>
    <name evidence="2" type="ORF">HETSPECPRED_001099</name>
</gene>
<feature type="transmembrane region" description="Helical" evidence="1">
    <location>
        <begin position="226"/>
        <end position="249"/>
    </location>
</feature>
<feature type="transmembrane region" description="Helical" evidence="1">
    <location>
        <begin position="192"/>
        <end position="214"/>
    </location>
</feature>
<reference evidence="2" key="1">
    <citation type="submission" date="2021-03" db="EMBL/GenBank/DDBJ databases">
        <authorList>
            <person name="Tagirdzhanova G."/>
        </authorList>
    </citation>
    <scope>NUCLEOTIDE SEQUENCE</scope>
</reference>
<evidence type="ECO:0000256" key="1">
    <source>
        <dbReference type="SAM" id="Phobius"/>
    </source>
</evidence>
<protein>
    <submittedName>
        <fullName evidence="2">Uncharacterized protein</fullName>
    </submittedName>
</protein>
<comment type="caution">
    <text evidence="2">The sequence shown here is derived from an EMBL/GenBank/DDBJ whole genome shotgun (WGS) entry which is preliminary data.</text>
</comment>
<keyword evidence="1" id="KW-1133">Transmembrane helix</keyword>
<dbReference type="AlphaFoldDB" id="A0A8H3J0M7"/>
<keyword evidence="1" id="KW-0472">Membrane</keyword>
<accession>A0A8H3J0M7</accession>
<proteinExistence type="predicted"/>
<dbReference type="OrthoDB" id="9451547at2759"/>
<evidence type="ECO:0000313" key="2">
    <source>
        <dbReference type="EMBL" id="CAF9938512.1"/>
    </source>
</evidence>
<evidence type="ECO:0000313" key="3">
    <source>
        <dbReference type="Proteomes" id="UP000664521"/>
    </source>
</evidence>
<dbReference type="Proteomes" id="UP000664521">
    <property type="component" value="Unassembled WGS sequence"/>
</dbReference>
<dbReference type="EMBL" id="CAJPDS010000114">
    <property type="protein sequence ID" value="CAF9938512.1"/>
    <property type="molecule type" value="Genomic_DNA"/>
</dbReference>
<name>A0A8H3J0M7_9LECA</name>
<keyword evidence="1" id="KW-0812">Transmembrane</keyword>
<keyword evidence="3" id="KW-1185">Reference proteome</keyword>
<sequence length="262" mass="29084">MSSSISGRLRESTGLFQDTTLYPELTTIALLPDEHCKYTNHAVVGASHTRATRSPSDSSLSIREWTSRTAEIPSNSLVTSKADNRAESRCTTGGCFVLRRRLSGSAGDDPDSTGRLEHCDESQDCDAARALRWCLAAEAVLTYPAIRSRFTSVTHTDSSGKQMTSLQQAQAEEFVEEHCSNWSTEGLLPGEYGLVMGMALWFASMAFGAIHAAARYDYFPTSIESWLWRCSAIHISWCGLLWCLINLAAQVFKPFDDYWNRT</sequence>